<sequence length="218" mass="23225">MIDKDPPKPTHDVPARTTLARLFSAVNPVVQAYDELALNKAATGLTTDEVPKFAADRTEGAIQIGKANDGIAAGDRTNVRQPHEGVVALDNRVPSVTNLKTIVDCTDAPIQSGIKSVNVEAKLPNAQAEKVQGFEQGTLAHGTGVATNVELVVQAASLDAEVDIESGAEGFDNLGLLLSFLQFLGSLIQGRNSLMFNKYQVKNQQTMLVLLLVLRLAI</sequence>
<evidence type="ECO:0000313" key="1">
    <source>
        <dbReference type="EMBL" id="OIT08564.1"/>
    </source>
</evidence>
<protein>
    <submittedName>
        <fullName evidence="1">Uncharacterized protein</fullName>
    </submittedName>
</protein>
<name>A0A1J6IWB5_NICAT</name>
<accession>A0A1J6IWB5</accession>
<dbReference type="Proteomes" id="UP000187609">
    <property type="component" value="Unassembled WGS sequence"/>
</dbReference>
<gene>
    <name evidence="1" type="ORF">A4A49_00351</name>
</gene>
<dbReference type="Gramene" id="OIT08564">
    <property type="protein sequence ID" value="OIT08564"/>
    <property type="gene ID" value="A4A49_00351"/>
</dbReference>
<dbReference type="EMBL" id="MJEQ01037183">
    <property type="protein sequence ID" value="OIT08564.1"/>
    <property type="molecule type" value="Genomic_DNA"/>
</dbReference>
<keyword evidence="2" id="KW-1185">Reference proteome</keyword>
<proteinExistence type="predicted"/>
<dbReference type="AlphaFoldDB" id="A0A1J6IWB5"/>
<reference evidence="1" key="1">
    <citation type="submission" date="2016-11" db="EMBL/GenBank/DDBJ databases">
        <title>The genome of Nicotiana attenuata.</title>
        <authorList>
            <person name="Xu S."/>
            <person name="Brockmoeller T."/>
            <person name="Gaquerel E."/>
            <person name="Navarro A."/>
            <person name="Kuhl H."/>
            <person name="Gase K."/>
            <person name="Ling Z."/>
            <person name="Zhou W."/>
            <person name="Kreitzer C."/>
            <person name="Stanke M."/>
            <person name="Tang H."/>
            <person name="Lyons E."/>
            <person name="Pandey P."/>
            <person name="Pandey S.P."/>
            <person name="Timmermann B."/>
            <person name="Baldwin I.T."/>
        </authorList>
    </citation>
    <scope>NUCLEOTIDE SEQUENCE [LARGE SCALE GENOMIC DNA]</scope>
    <source>
        <strain evidence="1">UT</strain>
    </source>
</reference>
<comment type="caution">
    <text evidence="1">The sequence shown here is derived from an EMBL/GenBank/DDBJ whole genome shotgun (WGS) entry which is preliminary data.</text>
</comment>
<evidence type="ECO:0000313" key="2">
    <source>
        <dbReference type="Proteomes" id="UP000187609"/>
    </source>
</evidence>
<organism evidence="1 2">
    <name type="scientific">Nicotiana attenuata</name>
    <name type="common">Coyote tobacco</name>
    <dbReference type="NCBI Taxonomy" id="49451"/>
    <lineage>
        <taxon>Eukaryota</taxon>
        <taxon>Viridiplantae</taxon>
        <taxon>Streptophyta</taxon>
        <taxon>Embryophyta</taxon>
        <taxon>Tracheophyta</taxon>
        <taxon>Spermatophyta</taxon>
        <taxon>Magnoliopsida</taxon>
        <taxon>eudicotyledons</taxon>
        <taxon>Gunneridae</taxon>
        <taxon>Pentapetalae</taxon>
        <taxon>asterids</taxon>
        <taxon>lamiids</taxon>
        <taxon>Solanales</taxon>
        <taxon>Solanaceae</taxon>
        <taxon>Nicotianoideae</taxon>
        <taxon>Nicotianeae</taxon>
        <taxon>Nicotiana</taxon>
    </lineage>
</organism>